<protein>
    <submittedName>
        <fullName evidence="1">Uncharacterized protein</fullName>
    </submittedName>
</protein>
<sequence>MTLHTIRHNAGTGKGALEAVKTVGPLGKLFAGWEYRRRQLPGFLHQRLRIASQGRRRVMLSAENGAGGIACECGTETEQGFRLLLWGGVRQVISTEDVLVVCRAEFAFRKQGVKNGGQTRH</sequence>
<organism evidence="1 2">
    <name type="scientific">Salmonella enterica subsp. enterica serovar Bovismorbificans</name>
    <dbReference type="NCBI Taxonomy" id="58097"/>
    <lineage>
        <taxon>Bacteria</taxon>
        <taxon>Pseudomonadati</taxon>
        <taxon>Pseudomonadota</taxon>
        <taxon>Gammaproteobacteria</taxon>
        <taxon>Enterobacterales</taxon>
        <taxon>Enterobacteriaceae</taxon>
        <taxon>Salmonella</taxon>
    </lineage>
</organism>
<evidence type="ECO:0000313" key="2">
    <source>
        <dbReference type="Proteomes" id="UP000041314"/>
    </source>
</evidence>
<proteinExistence type="predicted"/>
<reference evidence="1 2" key="1">
    <citation type="submission" date="2015-03" db="EMBL/GenBank/DDBJ databases">
        <authorList>
            <consortium name="Pathogen Informatics"/>
        </authorList>
    </citation>
    <scope>NUCLEOTIDE SEQUENCE [LARGE SCALE GENOMIC DNA]</scope>
    <source>
        <strain evidence="1 2">A1104</strain>
    </source>
</reference>
<evidence type="ECO:0000313" key="1">
    <source>
        <dbReference type="EMBL" id="CNT67823.1"/>
    </source>
</evidence>
<accession>A0A655BQ30</accession>
<dbReference type="AlphaFoldDB" id="A0A655BQ30"/>
<name>A0A655BQ30_SALET</name>
<dbReference type="EMBL" id="CQPA01000003">
    <property type="protein sequence ID" value="CNT67823.1"/>
    <property type="molecule type" value="Genomic_DNA"/>
</dbReference>
<gene>
    <name evidence="1" type="ORF">ERS008198_00650</name>
</gene>
<dbReference type="Proteomes" id="UP000041314">
    <property type="component" value="Unassembled WGS sequence"/>
</dbReference>